<sequence>MNRSRADSYPDLVLPFSNQDGPKALEGVAANVKLLLKLVQDHQDAAHGGDGRQPQRIATMLTILDDVRSRVETSKASARKAELRRCNTDLRRSAPVVPLLSSADSGSAAAKEKKPPLNPATEEIHRLRRELADSMAAQKSMGRMFSGMGKEKETIARELAMKVHELACTEEIVGYLKKQNETLSEKVRACCNEHGADTRASVAAAAGSSGGGDGGDHVLLQERNKALTEQLLKSLEGHRIMKRRLKEEREERERMLTRMAEMAEEAAAGEERARRLRETLSGGGDDNADVQEELCLLEKAFARFYRRLSPRGSPMRSE</sequence>
<comment type="caution">
    <text evidence="2">The sequence shown here is derived from an EMBL/GenBank/DDBJ whole genome shotgun (WGS) entry which is preliminary data.</text>
</comment>
<accession>A0AAX6HV90</accession>
<dbReference type="PANTHER" id="PTHR38378:SF3">
    <property type="entry name" value="MYOSIN HEAVY CHAIN-LIKE PROTEIN"/>
    <property type="match status" value="1"/>
</dbReference>
<feature type="coiled-coil region" evidence="1">
    <location>
        <begin position="238"/>
        <end position="279"/>
    </location>
</feature>
<dbReference type="PANTHER" id="PTHR38378">
    <property type="entry name" value="MYOSIN HEAVY CHAIN-LIKE PROTEIN"/>
    <property type="match status" value="1"/>
</dbReference>
<keyword evidence="1" id="KW-0175">Coiled coil</keyword>
<dbReference type="Proteomes" id="UP001140949">
    <property type="component" value="Unassembled WGS sequence"/>
</dbReference>
<organism evidence="2 3">
    <name type="scientific">Iris pallida</name>
    <name type="common">Sweet iris</name>
    <dbReference type="NCBI Taxonomy" id="29817"/>
    <lineage>
        <taxon>Eukaryota</taxon>
        <taxon>Viridiplantae</taxon>
        <taxon>Streptophyta</taxon>
        <taxon>Embryophyta</taxon>
        <taxon>Tracheophyta</taxon>
        <taxon>Spermatophyta</taxon>
        <taxon>Magnoliopsida</taxon>
        <taxon>Liliopsida</taxon>
        <taxon>Asparagales</taxon>
        <taxon>Iridaceae</taxon>
        <taxon>Iridoideae</taxon>
        <taxon>Irideae</taxon>
        <taxon>Iris</taxon>
    </lineage>
</organism>
<reference evidence="2" key="2">
    <citation type="submission" date="2023-04" db="EMBL/GenBank/DDBJ databases">
        <authorList>
            <person name="Bruccoleri R.E."/>
            <person name="Oakeley E.J."/>
            <person name="Faust A.-M."/>
            <person name="Dessus-Babus S."/>
            <person name="Altorfer M."/>
            <person name="Burckhardt D."/>
            <person name="Oertli M."/>
            <person name="Naumann U."/>
            <person name="Petersen F."/>
            <person name="Wong J."/>
        </authorList>
    </citation>
    <scope>NUCLEOTIDE SEQUENCE</scope>
    <source>
        <strain evidence="2">GSM-AAB239-AS_SAM_17_03QT</strain>
        <tissue evidence="2">Leaf</tissue>
    </source>
</reference>
<dbReference type="AlphaFoldDB" id="A0AAX6HV90"/>
<keyword evidence="3" id="KW-1185">Reference proteome</keyword>
<dbReference type="EMBL" id="JANAVB010006596">
    <property type="protein sequence ID" value="KAJ6844822.1"/>
    <property type="molecule type" value="Genomic_DNA"/>
</dbReference>
<evidence type="ECO:0000313" key="2">
    <source>
        <dbReference type="EMBL" id="KAJ6844822.1"/>
    </source>
</evidence>
<proteinExistence type="predicted"/>
<name>A0AAX6HV90_IRIPA</name>
<protein>
    <submittedName>
        <fullName evidence="2">Uncharacterized protein</fullName>
    </submittedName>
</protein>
<reference evidence="2" key="1">
    <citation type="journal article" date="2023" name="GigaByte">
        <title>Genome assembly of the bearded iris, Iris pallida Lam.</title>
        <authorList>
            <person name="Bruccoleri R.E."/>
            <person name="Oakeley E.J."/>
            <person name="Faust A.M.E."/>
            <person name="Altorfer M."/>
            <person name="Dessus-Babus S."/>
            <person name="Burckhardt D."/>
            <person name="Oertli M."/>
            <person name="Naumann U."/>
            <person name="Petersen F."/>
            <person name="Wong J."/>
        </authorList>
    </citation>
    <scope>NUCLEOTIDE SEQUENCE</scope>
    <source>
        <strain evidence="2">GSM-AAB239-AS_SAM_17_03QT</strain>
    </source>
</reference>
<gene>
    <name evidence="2" type="ORF">M6B38_294060</name>
</gene>
<evidence type="ECO:0000256" key="1">
    <source>
        <dbReference type="SAM" id="Coils"/>
    </source>
</evidence>
<evidence type="ECO:0000313" key="3">
    <source>
        <dbReference type="Proteomes" id="UP001140949"/>
    </source>
</evidence>